<evidence type="ECO:0000313" key="2">
    <source>
        <dbReference type="EMBL" id="PIO59385.1"/>
    </source>
</evidence>
<dbReference type="PANTHER" id="PTHR45580">
    <property type="entry name" value="PROTEIN CBG05369"/>
    <property type="match status" value="1"/>
</dbReference>
<evidence type="ECO:0000259" key="1">
    <source>
        <dbReference type="Pfam" id="PF00135"/>
    </source>
</evidence>
<evidence type="ECO:0000313" key="3">
    <source>
        <dbReference type="Proteomes" id="UP000230423"/>
    </source>
</evidence>
<dbReference type="InterPro" id="IPR002018">
    <property type="entry name" value="CarbesteraseB"/>
</dbReference>
<name>A0A2G9TN81_TELCI</name>
<protein>
    <recommendedName>
        <fullName evidence="1">Carboxylesterase type B domain-containing protein</fullName>
    </recommendedName>
</protein>
<accession>A0A2G9TN81</accession>
<keyword evidence="3" id="KW-1185">Reference proteome</keyword>
<reference evidence="2 3" key="1">
    <citation type="submission" date="2015-09" db="EMBL/GenBank/DDBJ databases">
        <title>Draft genome of the parasitic nematode Teladorsagia circumcincta isolate WARC Sus (inbred).</title>
        <authorList>
            <person name="Mitreva M."/>
        </authorList>
    </citation>
    <scope>NUCLEOTIDE SEQUENCE [LARGE SCALE GENOMIC DNA]</scope>
    <source>
        <strain evidence="2 3">S</strain>
    </source>
</reference>
<dbReference type="SUPFAM" id="SSF53474">
    <property type="entry name" value="alpha/beta-Hydrolases"/>
    <property type="match status" value="1"/>
</dbReference>
<proteinExistence type="predicted"/>
<dbReference type="Gene3D" id="3.40.50.1820">
    <property type="entry name" value="alpha/beta hydrolase"/>
    <property type="match status" value="1"/>
</dbReference>
<dbReference type="InterPro" id="IPR029058">
    <property type="entry name" value="AB_hydrolase_fold"/>
</dbReference>
<dbReference type="Pfam" id="PF00135">
    <property type="entry name" value="COesterase"/>
    <property type="match status" value="1"/>
</dbReference>
<dbReference type="Proteomes" id="UP000230423">
    <property type="component" value="Unassembled WGS sequence"/>
</dbReference>
<dbReference type="AlphaFoldDB" id="A0A2G9TN81"/>
<gene>
    <name evidence="2" type="ORF">TELCIR_19154</name>
</gene>
<sequence>MYSTEEAADVPKYLDCKVQEASELNTTIFRIQRRMEEEDILRNTPAGLIMTAPLFDAENFQEFLRNPPSRSIMTGSTAQELDMVRFVDERAIISLLGIKNTDEITDRYRKDLFSRKLPFNHTTATQAIFLSTYVAGHSMLAAGGEVYLYSYKNPRHSRHTDDLSYIMGIHAFEPDAHEKVLANVYPELFINFIRTGKPRQDWTPLQKDRDNYMHIDVNVNDGTMPYLAEGYEKEVIDYWKTMKEFDDELTRRKANISCSASCFHEFLVIERGSNPKRTKLFNEKVSSSQSYE</sequence>
<feature type="domain" description="Carboxylesterase type B" evidence="1">
    <location>
        <begin position="126"/>
        <end position="226"/>
    </location>
</feature>
<dbReference type="EMBL" id="KZ357982">
    <property type="protein sequence ID" value="PIO59385.1"/>
    <property type="molecule type" value="Genomic_DNA"/>
</dbReference>
<dbReference type="PANTHER" id="PTHR45580:SF6">
    <property type="entry name" value="CARBOXYLESTERASE TYPE B DOMAIN-CONTAINING PROTEIN"/>
    <property type="match status" value="1"/>
</dbReference>
<organism evidence="2 3">
    <name type="scientific">Teladorsagia circumcincta</name>
    <name type="common">Brown stomach worm</name>
    <name type="synonym">Ostertagia circumcincta</name>
    <dbReference type="NCBI Taxonomy" id="45464"/>
    <lineage>
        <taxon>Eukaryota</taxon>
        <taxon>Metazoa</taxon>
        <taxon>Ecdysozoa</taxon>
        <taxon>Nematoda</taxon>
        <taxon>Chromadorea</taxon>
        <taxon>Rhabditida</taxon>
        <taxon>Rhabditina</taxon>
        <taxon>Rhabditomorpha</taxon>
        <taxon>Strongyloidea</taxon>
        <taxon>Trichostrongylidae</taxon>
        <taxon>Teladorsagia</taxon>
    </lineage>
</organism>
<dbReference type="OrthoDB" id="5858821at2759"/>